<evidence type="ECO:0000256" key="9">
    <source>
        <dbReference type="ARBA" id="ARBA00022842"/>
    </source>
</evidence>
<evidence type="ECO:0000256" key="10">
    <source>
        <dbReference type="ARBA" id="ARBA00023277"/>
    </source>
</evidence>
<evidence type="ECO:0000256" key="5">
    <source>
        <dbReference type="ARBA" id="ARBA00022741"/>
    </source>
</evidence>
<evidence type="ECO:0000256" key="6">
    <source>
        <dbReference type="ARBA" id="ARBA00022777"/>
    </source>
</evidence>
<dbReference type="GO" id="GO:0005524">
    <property type="term" value="F:ATP binding"/>
    <property type="evidence" value="ECO:0007669"/>
    <property type="project" value="UniProtKB-KW"/>
</dbReference>
<dbReference type="AlphaFoldDB" id="A0A542W3C7"/>
<keyword evidence="8" id="KW-0067">ATP-binding</keyword>
<proteinExistence type="inferred from homology"/>
<dbReference type="EC" id="2.7.1.4" evidence="11"/>
<name>A0A542W3C7_ZYMMB</name>
<gene>
    <name evidence="13" type="ORF">FBY58_1633</name>
</gene>
<dbReference type="CDD" id="cd24067">
    <property type="entry name" value="ASKHA_NBD_ROK_BsFRK-like"/>
    <property type="match status" value="1"/>
</dbReference>
<comment type="catalytic activity">
    <reaction evidence="12">
        <text>D-fructose + ATP = D-fructose 6-phosphate + ADP + H(+)</text>
        <dbReference type="Rhea" id="RHEA:16125"/>
        <dbReference type="ChEBI" id="CHEBI:15378"/>
        <dbReference type="ChEBI" id="CHEBI:30616"/>
        <dbReference type="ChEBI" id="CHEBI:37721"/>
        <dbReference type="ChEBI" id="CHEBI:61527"/>
        <dbReference type="ChEBI" id="CHEBI:456216"/>
        <dbReference type="EC" id="2.7.1.4"/>
    </reaction>
</comment>
<evidence type="ECO:0000256" key="12">
    <source>
        <dbReference type="ARBA" id="ARBA00048451"/>
    </source>
</evidence>
<dbReference type="InterPro" id="IPR049874">
    <property type="entry name" value="ROK_cs"/>
</dbReference>
<dbReference type="Gene3D" id="3.30.420.40">
    <property type="match status" value="2"/>
</dbReference>
<dbReference type="InterPro" id="IPR000600">
    <property type="entry name" value="ROK"/>
</dbReference>
<evidence type="ECO:0000256" key="3">
    <source>
        <dbReference type="ARBA" id="ARBA00022679"/>
    </source>
</evidence>
<keyword evidence="9" id="KW-0460">Magnesium</keyword>
<dbReference type="RefSeq" id="WP_141920458.1">
    <property type="nucleotide sequence ID" value="NZ_VFOF01000001.1"/>
</dbReference>
<dbReference type="EMBL" id="VFOF01000001">
    <property type="protein sequence ID" value="TQL18019.1"/>
    <property type="molecule type" value="Genomic_DNA"/>
</dbReference>
<dbReference type="Pfam" id="PF00480">
    <property type="entry name" value="ROK"/>
    <property type="match status" value="1"/>
</dbReference>
<dbReference type="PANTHER" id="PTHR42742:SF3">
    <property type="entry name" value="FRUCTOKINASE"/>
    <property type="match status" value="1"/>
</dbReference>
<dbReference type="PANTHER" id="PTHR42742">
    <property type="entry name" value="TRANSCRIPTIONAL REPRESSOR MPRA"/>
    <property type="match status" value="1"/>
</dbReference>
<evidence type="ECO:0000313" key="13">
    <source>
        <dbReference type="EMBL" id="TQL18019.1"/>
    </source>
</evidence>
<organism evidence="13 14">
    <name type="scientific">Zymomonas mobilis</name>
    <dbReference type="NCBI Taxonomy" id="542"/>
    <lineage>
        <taxon>Bacteria</taxon>
        <taxon>Pseudomonadati</taxon>
        <taxon>Pseudomonadota</taxon>
        <taxon>Alphaproteobacteria</taxon>
        <taxon>Sphingomonadales</taxon>
        <taxon>Zymomonadaceae</taxon>
        <taxon>Zymomonas</taxon>
    </lineage>
</organism>
<accession>A0A542W3C7</accession>
<evidence type="ECO:0000256" key="2">
    <source>
        <dbReference type="ARBA" id="ARBA00006479"/>
    </source>
</evidence>
<reference evidence="13 14" key="1">
    <citation type="submission" date="2019-06" db="EMBL/GenBank/DDBJ databases">
        <title>Genome sequencing of Zymomonas mobilis strains for genetic engineering and biofuel applications.</title>
        <authorList>
            <person name="Teravest M."/>
        </authorList>
    </citation>
    <scope>NUCLEOTIDE SEQUENCE [LARGE SCALE GENOMIC DNA]</scope>
    <source>
        <strain evidence="13 14">AN0101</strain>
    </source>
</reference>
<dbReference type="GO" id="GO:0008865">
    <property type="term" value="F:fructokinase activity"/>
    <property type="evidence" value="ECO:0007669"/>
    <property type="project" value="UniProtKB-EC"/>
</dbReference>
<evidence type="ECO:0000313" key="14">
    <source>
        <dbReference type="Proteomes" id="UP000316887"/>
    </source>
</evidence>
<evidence type="ECO:0000256" key="1">
    <source>
        <dbReference type="ARBA" id="ARBA00001946"/>
    </source>
</evidence>
<dbReference type="InterPro" id="IPR043129">
    <property type="entry name" value="ATPase_NBD"/>
</dbReference>
<keyword evidence="6 13" id="KW-0418">Kinase</keyword>
<keyword evidence="10" id="KW-0119">Carbohydrate metabolism</keyword>
<keyword evidence="5" id="KW-0547">Nucleotide-binding</keyword>
<keyword evidence="4" id="KW-0479">Metal-binding</keyword>
<dbReference type="Proteomes" id="UP000316887">
    <property type="component" value="Unassembled WGS sequence"/>
</dbReference>
<keyword evidence="3" id="KW-0808">Transferase</keyword>
<dbReference type="SUPFAM" id="SSF53067">
    <property type="entry name" value="Actin-like ATPase domain"/>
    <property type="match status" value="1"/>
</dbReference>
<dbReference type="PROSITE" id="PS01125">
    <property type="entry name" value="ROK"/>
    <property type="match status" value="1"/>
</dbReference>
<dbReference type="OrthoDB" id="9783435at2"/>
<keyword evidence="7" id="KW-0862">Zinc</keyword>
<evidence type="ECO:0000256" key="11">
    <source>
        <dbReference type="ARBA" id="ARBA00038887"/>
    </source>
</evidence>
<comment type="cofactor">
    <cofactor evidence="1">
        <name>Mg(2+)</name>
        <dbReference type="ChEBI" id="CHEBI:18420"/>
    </cofactor>
</comment>
<dbReference type="GO" id="GO:0046872">
    <property type="term" value="F:metal ion binding"/>
    <property type="evidence" value="ECO:0007669"/>
    <property type="project" value="UniProtKB-KW"/>
</dbReference>
<dbReference type="InterPro" id="IPR051804">
    <property type="entry name" value="Carb_Metab_Reg_Kinase/Isom"/>
</dbReference>
<sequence>MKNDKKIYGCIEGGGTKFMLALIDSDRQVLAVERVPTTTPEETLGKSIEFFKKALPDYADSYAAFGIATFGPLCLDRKNPKWGYITNTPKPFWPDTDVVTPFKEAFGCPIEIDTDVNGAAIAEHCWGASQNTGTSVYVTVGTGFGGGVLIDGKPIHGLAHPEMGHGIPIRHPDDRDFEGCCPFHGGCYEGLASGTAIRKRWGKALNEMSPSEFEKAREIIAFYLAHFNVTLQAFISPERIVFGGGVMHVEGMLDSVRRQTAEIANGYFGGADFSKIIVLPGLGDQAGMMGAFALALAAKNNVDKPSNAQLADVKEGFEDVGGLSSSSTITSRQPAE</sequence>
<evidence type="ECO:0000256" key="8">
    <source>
        <dbReference type="ARBA" id="ARBA00022840"/>
    </source>
</evidence>
<evidence type="ECO:0000256" key="7">
    <source>
        <dbReference type="ARBA" id="ARBA00022833"/>
    </source>
</evidence>
<dbReference type="FunFam" id="3.30.420.40:FF:000153">
    <property type="entry name" value="Putative fructokinase"/>
    <property type="match status" value="1"/>
</dbReference>
<protein>
    <recommendedName>
        <fullName evidence="11">fructokinase</fullName>
        <ecNumber evidence="11">2.7.1.4</ecNumber>
    </recommendedName>
</protein>
<comment type="caution">
    <text evidence="13">The sequence shown here is derived from an EMBL/GenBank/DDBJ whole genome shotgun (WGS) entry which is preliminary data.</text>
</comment>
<evidence type="ECO:0000256" key="4">
    <source>
        <dbReference type="ARBA" id="ARBA00022723"/>
    </source>
</evidence>
<comment type="similarity">
    <text evidence="2">Belongs to the ROK (NagC/XylR) family.</text>
</comment>